<feature type="transmembrane region" description="Helical" evidence="3">
    <location>
        <begin position="282"/>
        <end position="304"/>
    </location>
</feature>
<keyword evidence="3" id="KW-0812">Transmembrane</keyword>
<dbReference type="OrthoDB" id="2105912at2759"/>
<dbReference type="Pfam" id="PF07690">
    <property type="entry name" value="MFS_1"/>
    <property type="match status" value="1"/>
</dbReference>
<gene>
    <name evidence="5" type="ORF">E1B28_012908</name>
</gene>
<feature type="transmembrane region" description="Helical" evidence="3">
    <location>
        <begin position="377"/>
        <end position="399"/>
    </location>
</feature>
<dbReference type="Proteomes" id="UP001049176">
    <property type="component" value="Chromosome 8"/>
</dbReference>
<feature type="region of interest" description="Disordered" evidence="2">
    <location>
        <begin position="453"/>
        <end position="516"/>
    </location>
</feature>
<organism evidence="5 6">
    <name type="scientific">Marasmius oreades</name>
    <name type="common">fairy-ring Marasmius</name>
    <dbReference type="NCBI Taxonomy" id="181124"/>
    <lineage>
        <taxon>Eukaryota</taxon>
        <taxon>Fungi</taxon>
        <taxon>Dikarya</taxon>
        <taxon>Basidiomycota</taxon>
        <taxon>Agaricomycotina</taxon>
        <taxon>Agaricomycetes</taxon>
        <taxon>Agaricomycetidae</taxon>
        <taxon>Agaricales</taxon>
        <taxon>Marasmiineae</taxon>
        <taxon>Marasmiaceae</taxon>
        <taxon>Marasmius</taxon>
    </lineage>
</organism>
<dbReference type="InterPro" id="IPR036259">
    <property type="entry name" value="MFS_trans_sf"/>
</dbReference>
<evidence type="ECO:0000259" key="4">
    <source>
        <dbReference type="PROSITE" id="PS50850"/>
    </source>
</evidence>
<feature type="compositionally biased region" description="Basic and acidic residues" evidence="2">
    <location>
        <begin position="472"/>
        <end position="488"/>
    </location>
</feature>
<dbReference type="EMBL" id="CM032188">
    <property type="protein sequence ID" value="KAG7088963.1"/>
    <property type="molecule type" value="Genomic_DNA"/>
</dbReference>
<dbReference type="GeneID" id="66081983"/>
<dbReference type="InterPro" id="IPR020846">
    <property type="entry name" value="MFS_dom"/>
</dbReference>
<evidence type="ECO:0000256" key="1">
    <source>
        <dbReference type="ARBA" id="ARBA00004141"/>
    </source>
</evidence>
<feature type="transmembrane region" description="Helical" evidence="3">
    <location>
        <begin position="114"/>
        <end position="131"/>
    </location>
</feature>
<feature type="transmembrane region" description="Helical" evidence="3">
    <location>
        <begin position="43"/>
        <end position="64"/>
    </location>
</feature>
<dbReference type="CDD" id="cd17324">
    <property type="entry name" value="MFS_NepI_like"/>
    <property type="match status" value="1"/>
</dbReference>
<feature type="transmembrane region" description="Helical" evidence="3">
    <location>
        <begin position="202"/>
        <end position="221"/>
    </location>
</feature>
<proteinExistence type="predicted"/>
<feature type="transmembrane region" description="Helical" evidence="3">
    <location>
        <begin position="137"/>
        <end position="159"/>
    </location>
</feature>
<feature type="compositionally biased region" description="Basic and acidic residues" evidence="2">
    <location>
        <begin position="498"/>
        <end position="516"/>
    </location>
</feature>
<comment type="subcellular location">
    <subcellularLocation>
        <location evidence="1">Membrane</location>
        <topology evidence="1">Multi-pass membrane protein</topology>
    </subcellularLocation>
</comment>
<dbReference type="SUPFAM" id="SSF103473">
    <property type="entry name" value="MFS general substrate transporter"/>
    <property type="match status" value="1"/>
</dbReference>
<feature type="domain" description="Major facilitator superfamily (MFS) profile" evidence="4">
    <location>
        <begin position="45"/>
        <end position="429"/>
    </location>
</feature>
<dbReference type="RefSeq" id="XP_043005434.1">
    <property type="nucleotide sequence ID" value="XM_043158063.1"/>
</dbReference>
<dbReference type="InterPro" id="IPR011701">
    <property type="entry name" value="MFS"/>
</dbReference>
<feature type="compositionally biased region" description="Polar residues" evidence="2">
    <location>
        <begin position="459"/>
        <end position="471"/>
    </location>
</feature>
<dbReference type="Gene3D" id="1.20.1250.20">
    <property type="entry name" value="MFS general substrate transporter like domains"/>
    <property type="match status" value="1"/>
</dbReference>
<keyword evidence="3" id="KW-1133">Transmembrane helix</keyword>
<dbReference type="GO" id="GO:0022857">
    <property type="term" value="F:transmembrane transporter activity"/>
    <property type="evidence" value="ECO:0007669"/>
    <property type="project" value="InterPro"/>
</dbReference>
<comment type="caution">
    <text evidence="5">The sequence shown here is derived from an EMBL/GenBank/DDBJ whole genome shotgun (WGS) entry which is preliminary data.</text>
</comment>
<feature type="transmembrane region" description="Helical" evidence="3">
    <location>
        <begin position="405"/>
        <end position="423"/>
    </location>
</feature>
<sequence>MAQTGSLKNTISDEVTTENQYKRDFGVIPIPKRLQYDPQKPPHFGIVLQVAFGFASTFTVANLYYCQPILIELSKSFQVSYSRISDVPILIQAGYAIGLLLISPLGDLVRRRQLTITLVILTTGLTIGLAVTNRVEVFVALSFLVGVANVTPQILMPLAADLAPPEKRASAISVVFAGLLLGVLIARVISGIIAQYTTWRVVYYFAIAVQVVVLAGCYPLLPDYPAKNKHLTYWQIMLSMGKYCVTEPILVQAVLINVASSAMFSSFWVTLTFLLGGDPYNYSTLTIGLFGLVGIAGVAMGPVIGRIIDRLIPWYATLVGTCGTTIAAVVQVAGGGLHISAVVIAIVGLDLFRQTVQTSLSTNIFGIAPEARSRLNAVNILAIFFGQVMGSSVGTKVFLNHGWRAGAGLQLAFPVWTLFVLLLRGPHCRRHTWFGYEGGLEFRKSVVDARKKAEAEVGDSSSHVSSRTVDTSPREKPREEGSLEKDVEAQGASSSGHVRAETEEKADVTRIDRGPM</sequence>
<evidence type="ECO:0000256" key="2">
    <source>
        <dbReference type="SAM" id="MobiDB-lite"/>
    </source>
</evidence>
<accession>A0A9P7RTX0</accession>
<evidence type="ECO:0000313" key="6">
    <source>
        <dbReference type="Proteomes" id="UP001049176"/>
    </source>
</evidence>
<dbReference type="GO" id="GO:0016020">
    <property type="term" value="C:membrane"/>
    <property type="evidence" value="ECO:0007669"/>
    <property type="project" value="UniProtKB-SubCell"/>
</dbReference>
<dbReference type="PANTHER" id="PTHR42910">
    <property type="entry name" value="TRANSPORTER SCO4007-RELATED"/>
    <property type="match status" value="1"/>
</dbReference>
<feature type="transmembrane region" description="Helical" evidence="3">
    <location>
        <begin position="171"/>
        <end position="196"/>
    </location>
</feature>
<evidence type="ECO:0000313" key="5">
    <source>
        <dbReference type="EMBL" id="KAG7088963.1"/>
    </source>
</evidence>
<dbReference type="PROSITE" id="PS50850">
    <property type="entry name" value="MFS"/>
    <property type="match status" value="1"/>
</dbReference>
<keyword evidence="3" id="KW-0472">Membrane</keyword>
<evidence type="ECO:0000256" key="3">
    <source>
        <dbReference type="SAM" id="Phobius"/>
    </source>
</evidence>
<feature type="transmembrane region" description="Helical" evidence="3">
    <location>
        <begin position="249"/>
        <end position="276"/>
    </location>
</feature>
<reference evidence="5" key="1">
    <citation type="journal article" date="2021" name="Genome Biol. Evol.">
        <title>The assembled and annotated genome of the fairy-ring fungus Marasmius oreades.</title>
        <authorList>
            <person name="Hiltunen M."/>
            <person name="Ament-Velasquez S.L."/>
            <person name="Johannesson H."/>
        </authorList>
    </citation>
    <scope>NUCLEOTIDE SEQUENCE</scope>
    <source>
        <strain evidence="5">03SP1</strain>
    </source>
</reference>
<feature type="transmembrane region" description="Helical" evidence="3">
    <location>
        <begin position="336"/>
        <end position="356"/>
    </location>
</feature>
<protein>
    <recommendedName>
        <fullName evidence="4">Major facilitator superfamily (MFS) profile domain-containing protein</fullName>
    </recommendedName>
</protein>
<keyword evidence="6" id="KW-1185">Reference proteome</keyword>
<name>A0A9P7RTX0_9AGAR</name>
<feature type="transmembrane region" description="Helical" evidence="3">
    <location>
        <begin position="84"/>
        <end position="102"/>
    </location>
</feature>
<dbReference type="PANTHER" id="PTHR42910:SF1">
    <property type="entry name" value="MAJOR FACILITATOR SUPERFAMILY (MFS) PROFILE DOMAIN-CONTAINING PROTEIN"/>
    <property type="match status" value="1"/>
</dbReference>
<dbReference type="KEGG" id="more:E1B28_012908"/>
<dbReference type="AlphaFoldDB" id="A0A9P7RTX0"/>